<keyword evidence="3" id="KW-1185">Reference proteome</keyword>
<dbReference type="Proteomes" id="UP001595075">
    <property type="component" value="Unassembled WGS sequence"/>
</dbReference>
<sequence length="392" mass="45059">MARTPSLLTLVFEHVQLRLATAKEKKAKIDIRKIFARNTHVSETTKSSPLTTQSEGDSLTRICTAISDVSTNDFIEDIGQTFDDPNGSRAVSETVLPIFSKFPELPFELRRIIWSHAATPEHVRFLPVGVTLRGADEEMGIYFTFSISPRQIELPEGHTNNDEFNIAMLSACSESRDVYLEHHKNILPAGFQSIIRYDPDRTIIHIQNFEDLQRCQEFADAVRAGWRRQKWLREIKSLCVPIFSFMLEEEESQALWGEDKHGAMMSVFENLDHWRGLVHPGDLTAGREVAQRQQMEIMAHVVQGELQIYKDESNPNYKIPNIEIYEIIHPAGVKVIKEFETIEDVYGIEETDGLGGLGEYERLEDFDEYDNYERLEELHEYDGNHGLDKLDE</sequence>
<gene>
    <name evidence="2" type="ORF">VTL71DRAFT_4740</name>
</gene>
<accession>A0ABR4C4I1</accession>
<name>A0ABR4C4I1_9HELO</name>
<evidence type="ECO:0000313" key="2">
    <source>
        <dbReference type="EMBL" id="KAL2064246.1"/>
    </source>
</evidence>
<organism evidence="2 3">
    <name type="scientific">Oculimacula yallundae</name>
    <dbReference type="NCBI Taxonomy" id="86028"/>
    <lineage>
        <taxon>Eukaryota</taxon>
        <taxon>Fungi</taxon>
        <taxon>Dikarya</taxon>
        <taxon>Ascomycota</taxon>
        <taxon>Pezizomycotina</taxon>
        <taxon>Leotiomycetes</taxon>
        <taxon>Helotiales</taxon>
        <taxon>Ploettnerulaceae</taxon>
        <taxon>Oculimacula</taxon>
    </lineage>
</organism>
<proteinExistence type="predicted"/>
<protein>
    <recommendedName>
        <fullName evidence="1">2EXR domain-containing protein</fullName>
    </recommendedName>
</protein>
<evidence type="ECO:0000313" key="3">
    <source>
        <dbReference type="Proteomes" id="UP001595075"/>
    </source>
</evidence>
<dbReference type="Pfam" id="PF20150">
    <property type="entry name" value="2EXR"/>
    <property type="match status" value="1"/>
</dbReference>
<dbReference type="EMBL" id="JAZHXI010000014">
    <property type="protein sequence ID" value="KAL2064246.1"/>
    <property type="molecule type" value="Genomic_DNA"/>
</dbReference>
<comment type="caution">
    <text evidence="2">The sequence shown here is derived from an EMBL/GenBank/DDBJ whole genome shotgun (WGS) entry which is preliminary data.</text>
</comment>
<evidence type="ECO:0000259" key="1">
    <source>
        <dbReference type="Pfam" id="PF20150"/>
    </source>
</evidence>
<feature type="domain" description="2EXR" evidence="1">
    <location>
        <begin position="99"/>
        <end position="203"/>
    </location>
</feature>
<dbReference type="InterPro" id="IPR045518">
    <property type="entry name" value="2EXR"/>
</dbReference>
<reference evidence="2 3" key="1">
    <citation type="journal article" date="2024" name="Commun. Biol.">
        <title>Comparative genomic analysis of thermophilic fungi reveals convergent evolutionary adaptations and gene losses.</title>
        <authorList>
            <person name="Steindorff A.S."/>
            <person name="Aguilar-Pontes M.V."/>
            <person name="Robinson A.J."/>
            <person name="Andreopoulos B."/>
            <person name="LaButti K."/>
            <person name="Kuo A."/>
            <person name="Mondo S."/>
            <person name="Riley R."/>
            <person name="Otillar R."/>
            <person name="Haridas S."/>
            <person name="Lipzen A."/>
            <person name="Grimwood J."/>
            <person name="Schmutz J."/>
            <person name="Clum A."/>
            <person name="Reid I.D."/>
            <person name="Moisan M.C."/>
            <person name="Butler G."/>
            <person name="Nguyen T.T.M."/>
            <person name="Dewar K."/>
            <person name="Conant G."/>
            <person name="Drula E."/>
            <person name="Henrissat B."/>
            <person name="Hansel C."/>
            <person name="Singer S."/>
            <person name="Hutchinson M.I."/>
            <person name="de Vries R.P."/>
            <person name="Natvig D.O."/>
            <person name="Powell A.J."/>
            <person name="Tsang A."/>
            <person name="Grigoriev I.V."/>
        </authorList>
    </citation>
    <scope>NUCLEOTIDE SEQUENCE [LARGE SCALE GENOMIC DNA]</scope>
    <source>
        <strain evidence="2 3">CBS 494.80</strain>
    </source>
</reference>